<proteinExistence type="predicted"/>
<sequence>MNNQLYVSVTHKKKIQPKLRLNTILLSLLLGTTLLTPQIASAKSFKDVKKSDWHYNVVDELSNKGIISGYEDNTFKPQKSVSYAEFLTLLNNSIGEKQAPDYKNPTEWYMPTFDYLKNKGVIQNIQNPNQPISRNEMAKYLSLGLQKLKNQKPNTTVPTNIKDFDSIPNEYKDFVANTVNAGLVKGDEFQNFNGSKSLTRSETAVIIRGLGGEVKPTPTPNKPDPKPVAQVKGYPAMEGKDKYGKPYKIQQAIVDKFPENRNPNLSGANAQQPIVNPDLLQEYGQRYLDKINRIITDPTYGYYGCYEKWAPSLMDRNITSELEGENAEEEAKKNGLTMLSDALAQGMDLEV</sequence>
<accession>A0ABU7XA84</accession>
<dbReference type="InterPro" id="IPR051465">
    <property type="entry name" value="Cell_Envelope_Struct_Comp"/>
</dbReference>
<keyword evidence="3" id="KW-1185">Reference proteome</keyword>
<feature type="domain" description="SLH" evidence="1">
    <location>
        <begin position="41"/>
        <end position="104"/>
    </location>
</feature>
<dbReference type="InterPro" id="IPR001119">
    <property type="entry name" value="SLH_dom"/>
</dbReference>
<dbReference type="Pfam" id="PF00395">
    <property type="entry name" value="SLH"/>
    <property type="match status" value="2"/>
</dbReference>
<dbReference type="PANTHER" id="PTHR43308">
    <property type="entry name" value="OUTER MEMBRANE PROTEIN ALPHA-RELATED"/>
    <property type="match status" value="1"/>
</dbReference>
<dbReference type="PANTHER" id="PTHR43308:SF5">
    <property type="entry name" value="S-LAYER PROTEIN _ PEPTIDOGLYCAN ENDO-BETA-N-ACETYLGLUCOSAMINIDASE"/>
    <property type="match status" value="1"/>
</dbReference>
<dbReference type="PROSITE" id="PS51272">
    <property type="entry name" value="SLH"/>
    <property type="match status" value="2"/>
</dbReference>
<evidence type="ECO:0000313" key="3">
    <source>
        <dbReference type="Proteomes" id="UP001328425"/>
    </source>
</evidence>
<comment type="caution">
    <text evidence="2">The sequence shown here is derived from an EMBL/GenBank/DDBJ whole genome shotgun (WGS) entry which is preliminary data.</text>
</comment>
<evidence type="ECO:0000259" key="1">
    <source>
        <dbReference type="PROSITE" id="PS51272"/>
    </source>
</evidence>
<dbReference type="RefSeq" id="WP_332087298.1">
    <property type="nucleotide sequence ID" value="NZ_JARBCY010000033.1"/>
</dbReference>
<evidence type="ECO:0000313" key="2">
    <source>
        <dbReference type="EMBL" id="MEF3318158.1"/>
    </source>
</evidence>
<name>A0ABU7XA84_9FIRM</name>
<protein>
    <submittedName>
        <fullName evidence="2">S-layer homology domain-containing protein</fullName>
    </submittedName>
</protein>
<organism evidence="2 3">
    <name type="scientific">Peptoniphilus grossensis</name>
    <dbReference type="NCBI Taxonomy" id="1465756"/>
    <lineage>
        <taxon>Bacteria</taxon>
        <taxon>Bacillati</taxon>
        <taxon>Bacillota</taxon>
        <taxon>Tissierellia</taxon>
        <taxon>Tissierellales</taxon>
        <taxon>Peptoniphilaceae</taxon>
        <taxon>Peptoniphilus</taxon>
    </lineage>
</organism>
<feature type="domain" description="SLH" evidence="1">
    <location>
        <begin position="158"/>
        <end position="221"/>
    </location>
</feature>
<reference evidence="2 3" key="1">
    <citation type="submission" date="2022-11" db="EMBL/GenBank/DDBJ databases">
        <title>The First Case of Preauricular Fistular Abscess Caused by Peptoniphilus grossensis.</title>
        <authorList>
            <person name="Byun J.-H."/>
        </authorList>
    </citation>
    <scope>NUCLEOTIDE SEQUENCE [LARGE SCALE GENOMIC DNA]</scope>
    <source>
        <strain evidence="2 3">GYB008</strain>
    </source>
</reference>
<dbReference type="EMBL" id="JARBCY010000033">
    <property type="protein sequence ID" value="MEF3318158.1"/>
    <property type="molecule type" value="Genomic_DNA"/>
</dbReference>
<dbReference type="Proteomes" id="UP001328425">
    <property type="component" value="Unassembled WGS sequence"/>
</dbReference>
<gene>
    <name evidence="2" type="ORF">PV361_05530</name>
</gene>